<keyword evidence="3" id="KW-0378">Hydrolase</keyword>
<dbReference type="GO" id="GO:0051060">
    <property type="term" value="F:pullulanase activity"/>
    <property type="evidence" value="ECO:0007669"/>
    <property type="project" value="UniProtKB-EC"/>
</dbReference>
<dbReference type="Pfam" id="PF00128">
    <property type="entry name" value="Alpha-amylase"/>
    <property type="match status" value="2"/>
</dbReference>
<protein>
    <submittedName>
        <fullName evidence="3">Pullulanase</fullName>
        <ecNumber evidence="3">3.2.1.41</ecNumber>
    </submittedName>
</protein>
<sequence>MLKVNRKYEAYLDRMNEIVILLPKEMQNERKSFFIEHVNGNHPLDIIDVLDIGSHIKYSCQHQLEIEFGKTVMIVDENGVSTDLQVGAVIRTNEFDQMFRYDGDDLGVTYKKEQTLWKVWAPTATAVKMKLYQQDKQQVAVYEMERHENGVWSLTLQGDFKGFLYTFLACVNLVWKEAVDPYAIAVSINGEYGVIVNKEKIAVSSKKLPPFQNKNDAIIYEAHIRDFSSHHDSGMTRKGKYVAWLEKDTNNQASDSTGVSYLKELGVTHVELLPINDFEEVDEYHPNDRYNWGYNPLHFFAPEGSYSLNPENPTERIREVKALIQSLHNHGIRVILDVVYNHVYSKENSSFEKLVPGYFFRYDENGNASNGTGVGNDLASERFMVRKFIIDCACYWMKEYDIDGFRFDLMGILDVDTMSELKDKIYALKPDSILLGEGWDLNTPLPIHQKVITQNAKMLPSISFFNDQFRDVVKGSTFNLYEAGFVHGHEGVFEQMKQLVCGSPSRFSEPIQSINYVESHDNHTMWDRFLIYSEQESVDIRMARHRLATSIVLLSQGIPFLHAGQEFFRTKQRVENSYNSPDEINWINWSDRSRYKENVEYVKGLIQIRKMHGAFRLPNYELIEKHVTFIDVQQNLLSYQLKDVGEFGPWSQIIVVHHNKINHEFKIDLPTGIWYLMITPDTIHLTSPMAVENDVAINKIGTYVFCKI</sequence>
<evidence type="ECO:0000313" key="3">
    <source>
        <dbReference type="EMBL" id="MDQ0224549.1"/>
    </source>
</evidence>
<dbReference type="InterPro" id="IPR040697">
    <property type="entry name" value="PulA_N1"/>
</dbReference>
<dbReference type="Gene3D" id="2.60.40.10">
    <property type="entry name" value="Immunoglobulins"/>
    <property type="match status" value="1"/>
</dbReference>
<dbReference type="PIRSF" id="PIRSF000463">
    <property type="entry name" value="GlgB"/>
    <property type="match status" value="1"/>
</dbReference>
<accession>A0ABT9YX33</accession>
<dbReference type="SMART" id="SM00642">
    <property type="entry name" value="Aamy"/>
    <property type="match status" value="1"/>
</dbReference>
<dbReference type="InterPro" id="IPR017853">
    <property type="entry name" value="GH"/>
</dbReference>
<dbReference type="SUPFAM" id="SSF81296">
    <property type="entry name" value="E set domains"/>
    <property type="match status" value="1"/>
</dbReference>
<evidence type="ECO:0000256" key="1">
    <source>
        <dbReference type="ARBA" id="ARBA00008061"/>
    </source>
</evidence>
<comment type="caution">
    <text evidence="3">The sequence shown here is derived from an EMBL/GenBank/DDBJ whole genome shotgun (WGS) entry which is preliminary data.</text>
</comment>
<comment type="similarity">
    <text evidence="1">Belongs to the glycosyl hydrolase 13 family.</text>
</comment>
<dbReference type="Gene3D" id="3.20.20.80">
    <property type="entry name" value="Glycosidases"/>
    <property type="match status" value="1"/>
</dbReference>
<dbReference type="Pfam" id="PF21653">
    <property type="entry name" value="pulA_all-beta"/>
    <property type="match status" value="1"/>
</dbReference>
<dbReference type="Gene3D" id="2.60.40.1180">
    <property type="entry name" value="Golgi alpha-mannosidase II"/>
    <property type="match status" value="1"/>
</dbReference>
<dbReference type="EMBL" id="JAUSTZ010000002">
    <property type="protein sequence ID" value="MDQ0224549.1"/>
    <property type="molecule type" value="Genomic_DNA"/>
</dbReference>
<dbReference type="PANTHER" id="PTHR43002">
    <property type="entry name" value="GLYCOGEN DEBRANCHING ENZYME"/>
    <property type="match status" value="1"/>
</dbReference>
<dbReference type="InterPro" id="IPR011840">
    <property type="entry name" value="PulA_typeI"/>
</dbReference>
<dbReference type="InterPro" id="IPR013783">
    <property type="entry name" value="Ig-like_fold"/>
</dbReference>
<name>A0ABT9YX33_9BACI</name>
<evidence type="ECO:0000313" key="4">
    <source>
        <dbReference type="Proteomes" id="UP001232245"/>
    </source>
</evidence>
<dbReference type="Pfam" id="PF17999">
    <property type="entry name" value="PulA_N1"/>
    <property type="match status" value="1"/>
</dbReference>
<dbReference type="Proteomes" id="UP001232245">
    <property type="component" value="Unassembled WGS sequence"/>
</dbReference>
<gene>
    <name evidence="3" type="ORF">J2S02_000878</name>
</gene>
<dbReference type="CDD" id="cd11341">
    <property type="entry name" value="AmyAc_Pullulanase_LD-like"/>
    <property type="match status" value="1"/>
</dbReference>
<dbReference type="Gene3D" id="2.60.40.2320">
    <property type="match status" value="1"/>
</dbReference>
<dbReference type="CDD" id="cd02860">
    <property type="entry name" value="E_set_Pullulanase"/>
    <property type="match status" value="1"/>
</dbReference>
<dbReference type="InterPro" id="IPR037439">
    <property type="entry name" value="Branching_enzy"/>
</dbReference>
<keyword evidence="3" id="KW-0326">Glycosidase</keyword>
<dbReference type="InterPro" id="IPR004193">
    <property type="entry name" value="Glyco_hydro_13_N"/>
</dbReference>
<dbReference type="InterPro" id="IPR006047">
    <property type="entry name" value="GH13_cat_dom"/>
</dbReference>
<dbReference type="RefSeq" id="WP_174880137.1">
    <property type="nucleotide sequence ID" value="NZ_CADEPK010000105.1"/>
</dbReference>
<dbReference type="Pfam" id="PF02922">
    <property type="entry name" value="CBM_48"/>
    <property type="match status" value="1"/>
</dbReference>
<dbReference type="InterPro" id="IPR014756">
    <property type="entry name" value="Ig_E-set"/>
</dbReference>
<evidence type="ECO:0000259" key="2">
    <source>
        <dbReference type="SMART" id="SM00642"/>
    </source>
</evidence>
<proteinExistence type="inferred from homology"/>
<dbReference type="EC" id="3.2.1.41" evidence="3"/>
<reference evidence="3 4" key="1">
    <citation type="submission" date="2023-07" db="EMBL/GenBank/DDBJ databases">
        <title>Genomic Encyclopedia of Type Strains, Phase IV (KMG-IV): sequencing the most valuable type-strain genomes for metagenomic binning, comparative biology and taxonomic classification.</title>
        <authorList>
            <person name="Goeker M."/>
        </authorList>
    </citation>
    <scope>NUCLEOTIDE SEQUENCE [LARGE SCALE GENOMIC DNA]</scope>
    <source>
        <strain evidence="3 4">DSM 17723</strain>
    </source>
</reference>
<dbReference type="SUPFAM" id="SSF51445">
    <property type="entry name" value="(Trans)glycosidases"/>
    <property type="match status" value="1"/>
</dbReference>
<dbReference type="InterPro" id="IPR013780">
    <property type="entry name" value="Glyco_hydro_b"/>
</dbReference>
<feature type="domain" description="Glycosyl hydrolase family 13 catalytic" evidence="2">
    <location>
        <begin position="247"/>
        <end position="609"/>
    </location>
</feature>
<organism evidence="3 4">
    <name type="scientific">Metabacillus niabensis</name>
    <dbReference type="NCBI Taxonomy" id="324854"/>
    <lineage>
        <taxon>Bacteria</taxon>
        <taxon>Bacillati</taxon>
        <taxon>Bacillota</taxon>
        <taxon>Bacilli</taxon>
        <taxon>Bacillales</taxon>
        <taxon>Bacillaceae</taxon>
        <taxon>Metabacillus</taxon>
    </lineage>
</organism>
<keyword evidence="4" id="KW-1185">Reference proteome</keyword>
<dbReference type="NCBIfam" id="TIGR02104">
    <property type="entry name" value="pulA_typeI"/>
    <property type="match status" value="1"/>
</dbReference>
<dbReference type="InterPro" id="IPR049117">
    <property type="entry name" value="pulA_all-beta"/>
</dbReference>